<proteinExistence type="inferred from homology"/>
<sequence length="384" mass="41751">MKSLLKQIGIASVMLAPLTVSAEVTVGVVLSSTGPAAAIGIQSQNAINLWPKTIAGEPLRWLILDDGSDVSRSVKNVRKLIYEDKVDVIVGPNLTATAVAYLETLAETKTPMIALAANSTIVEPQSDTNKQWAFKMPQNDSLMADVLVKDMIDRGYKKIAFIGYADAYGENWYKEFAKRAEGKIEIVAREAFQRTDTSVTAQVLKLIASNPEAILIAGAGTPAILPQRALYERGYKGQIYQTHGIGTLEFLQIGGKVVENTLFPTGPGVVARTLPDSNEVKDVALEFTKKFEEKHGEFTTTQFAGDAYGAYLVLDSAIKRALEAGVKPGSVEFRTKLRDEIQNTKELTVPNGVLNITPKDHQGFDSRAAVMGTIKEGKFVYAPR</sequence>
<evidence type="ECO:0000256" key="3">
    <source>
        <dbReference type="SAM" id="SignalP"/>
    </source>
</evidence>
<gene>
    <name evidence="5" type="ordered locus">TASI_1096</name>
</gene>
<reference evidence="5 6" key="2">
    <citation type="journal article" date="2012" name="PLoS ONE">
        <title>Genomic characterization of the taylorella genus.</title>
        <authorList>
            <person name="Hebert L."/>
            <person name="Moumen B."/>
            <person name="Pons N."/>
            <person name="Duquesne F."/>
            <person name="Breuil M.F."/>
            <person name="Goux D."/>
            <person name="Batto J.M."/>
            <person name="Laugier C."/>
            <person name="Renault P."/>
            <person name="Petry S."/>
        </authorList>
    </citation>
    <scope>NUCLEOTIDE SEQUENCE [LARGE SCALE GENOMIC DNA]</scope>
    <source>
        <strain evidence="5 6">MCE3</strain>
    </source>
</reference>
<name>G4Q9T1_TAYAM</name>
<keyword evidence="2 3" id="KW-0732">Signal</keyword>
<protein>
    <submittedName>
        <fullName evidence="5">Leucine-, isoleucine-, valine-, threonine-, and alanine-binding protein</fullName>
    </submittedName>
</protein>
<organism evidence="5 6">
    <name type="scientific">Taylorella asinigenitalis (strain MCE3)</name>
    <dbReference type="NCBI Taxonomy" id="1008459"/>
    <lineage>
        <taxon>Bacteria</taxon>
        <taxon>Pseudomonadati</taxon>
        <taxon>Pseudomonadota</taxon>
        <taxon>Betaproteobacteria</taxon>
        <taxon>Burkholderiales</taxon>
        <taxon>Alcaligenaceae</taxon>
        <taxon>Taylorella</taxon>
    </lineage>
</organism>
<feature type="signal peptide" evidence="3">
    <location>
        <begin position="1"/>
        <end position="22"/>
    </location>
</feature>
<dbReference type="EMBL" id="CP003059">
    <property type="protein sequence ID" value="AEP36850.1"/>
    <property type="molecule type" value="Genomic_DNA"/>
</dbReference>
<evidence type="ECO:0000313" key="6">
    <source>
        <dbReference type="Proteomes" id="UP000009284"/>
    </source>
</evidence>
<dbReference type="InterPro" id="IPR028082">
    <property type="entry name" value="Peripla_BP_I"/>
</dbReference>
<dbReference type="PANTHER" id="PTHR30483">
    <property type="entry name" value="LEUCINE-SPECIFIC-BINDING PROTEIN"/>
    <property type="match status" value="1"/>
</dbReference>
<keyword evidence="6" id="KW-1185">Reference proteome</keyword>
<dbReference type="PANTHER" id="PTHR30483:SF38">
    <property type="entry name" value="BLR7848 PROTEIN"/>
    <property type="match status" value="1"/>
</dbReference>
<dbReference type="CDD" id="cd06333">
    <property type="entry name" value="PBP1_ABC_RPA1789-like"/>
    <property type="match status" value="1"/>
</dbReference>
<dbReference type="KEGG" id="tas:TASI_1096"/>
<dbReference type="eggNOG" id="COG0683">
    <property type="taxonomic scope" value="Bacteria"/>
</dbReference>
<evidence type="ECO:0000259" key="4">
    <source>
        <dbReference type="Pfam" id="PF13458"/>
    </source>
</evidence>
<accession>G4Q9T1</accession>
<evidence type="ECO:0000313" key="5">
    <source>
        <dbReference type="EMBL" id="AEP36850.1"/>
    </source>
</evidence>
<dbReference type="SUPFAM" id="SSF53822">
    <property type="entry name" value="Periplasmic binding protein-like I"/>
    <property type="match status" value="1"/>
</dbReference>
<dbReference type="Pfam" id="PF13458">
    <property type="entry name" value="Peripla_BP_6"/>
    <property type="match status" value="1"/>
</dbReference>
<comment type="similarity">
    <text evidence="1">Belongs to the leucine-binding protein family.</text>
</comment>
<evidence type="ECO:0000256" key="2">
    <source>
        <dbReference type="ARBA" id="ARBA00022729"/>
    </source>
</evidence>
<feature type="chain" id="PRO_5003467228" evidence="3">
    <location>
        <begin position="23"/>
        <end position="384"/>
    </location>
</feature>
<dbReference type="STRING" id="1008459.TASI_1096"/>
<dbReference type="InterPro" id="IPR051010">
    <property type="entry name" value="BCAA_transport"/>
</dbReference>
<dbReference type="Gene3D" id="3.40.50.2300">
    <property type="match status" value="2"/>
</dbReference>
<feature type="domain" description="Leucine-binding protein" evidence="4">
    <location>
        <begin position="23"/>
        <end position="366"/>
    </location>
</feature>
<dbReference type="OrthoDB" id="5290698at2"/>
<evidence type="ECO:0000256" key="1">
    <source>
        <dbReference type="ARBA" id="ARBA00010062"/>
    </source>
</evidence>
<dbReference type="HOGENOM" id="CLU_027128_0_1_4"/>
<reference key="1">
    <citation type="submission" date="2011-09" db="EMBL/GenBank/DDBJ databases">
        <title>Genomic characterization of the Taylorella genus.</title>
        <authorList>
            <person name="Hebert L."/>
            <person name="Moumen B."/>
            <person name="Pons N."/>
            <person name="Duquesne F."/>
            <person name="Breuil M.-F."/>
            <person name="Goux D."/>
            <person name="Batto J.-M."/>
            <person name="Renault P."/>
            <person name="Laugier C."/>
            <person name="Petry S."/>
        </authorList>
    </citation>
    <scope>NUCLEOTIDE SEQUENCE</scope>
    <source>
        <strain>MCE3</strain>
    </source>
</reference>
<dbReference type="AlphaFoldDB" id="G4Q9T1"/>
<dbReference type="InterPro" id="IPR028081">
    <property type="entry name" value="Leu-bd"/>
</dbReference>
<dbReference type="Proteomes" id="UP000009284">
    <property type="component" value="Chromosome"/>
</dbReference>
<dbReference type="RefSeq" id="WP_014111745.1">
    <property type="nucleotide sequence ID" value="NC_016043.1"/>
</dbReference>